<evidence type="ECO:0000313" key="2">
    <source>
        <dbReference type="EMBL" id="MFC0391537.1"/>
    </source>
</evidence>
<dbReference type="Proteomes" id="UP001589818">
    <property type="component" value="Unassembled WGS sequence"/>
</dbReference>
<feature type="transmembrane region" description="Helical" evidence="1">
    <location>
        <begin position="132"/>
        <end position="155"/>
    </location>
</feature>
<sequence>MLNKMNILIKASFLQLRLYLYIILGIIVVNILVQFIVGQFAGSGDNTNVSSGNMLLIILICMAVVLPVSFYKRIINLGASRKEYYTGLITIYTMWSALFALFNIVWLKLEIGFIRDYYNTLNILEVFHWDQFGLAGMFLYQFGTYMLLASLLNLLFSSLRHVAGWIIWVVLIAAIPIGTSIASLRVKVADGFLTLLFNDSLLQGFGLTFLLSCLFLAGGWWFTKRRTI</sequence>
<keyword evidence="1" id="KW-0472">Membrane</keyword>
<keyword evidence="3" id="KW-1185">Reference proteome</keyword>
<evidence type="ECO:0000256" key="1">
    <source>
        <dbReference type="SAM" id="Phobius"/>
    </source>
</evidence>
<feature type="transmembrane region" description="Helical" evidence="1">
    <location>
        <begin position="201"/>
        <end position="222"/>
    </location>
</feature>
<reference evidence="2 3" key="1">
    <citation type="submission" date="2024-09" db="EMBL/GenBank/DDBJ databases">
        <authorList>
            <person name="Sun Q."/>
            <person name="Mori K."/>
        </authorList>
    </citation>
    <scope>NUCLEOTIDE SEQUENCE [LARGE SCALE GENOMIC DNA]</scope>
    <source>
        <strain evidence="2 3">CCM 4839</strain>
    </source>
</reference>
<feature type="transmembrane region" description="Helical" evidence="1">
    <location>
        <begin position="84"/>
        <end position="107"/>
    </location>
</feature>
<keyword evidence="1" id="KW-0812">Transmembrane</keyword>
<dbReference type="EMBL" id="JBHLVF010000011">
    <property type="protein sequence ID" value="MFC0391537.1"/>
    <property type="molecule type" value="Genomic_DNA"/>
</dbReference>
<feature type="transmembrane region" description="Helical" evidence="1">
    <location>
        <begin position="54"/>
        <end position="72"/>
    </location>
</feature>
<comment type="caution">
    <text evidence="2">The sequence shown here is derived from an EMBL/GenBank/DDBJ whole genome shotgun (WGS) entry which is preliminary data.</text>
</comment>
<evidence type="ECO:0000313" key="3">
    <source>
        <dbReference type="Proteomes" id="UP001589818"/>
    </source>
</evidence>
<proteinExistence type="predicted"/>
<protein>
    <recommendedName>
        <fullName evidence="4">ABC transporter permease</fullName>
    </recommendedName>
</protein>
<name>A0ABV6J7N6_9BACL</name>
<feature type="transmembrane region" description="Helical" evidence="1">
    <location>
        <begin position="162"/>
        <end position="181"/>
    </location>
</feature>
<organism evidence="2 3">
    <name type="scientific">Paenibacillus mendelii</name>
    <dbReference type="NCBI Taxonomy" id="206163"/>
    <lineage>
        <taxon>Bacteria</taxon>
        <taxon>Bacillati</taxon>
        <taxon>Bacillota</taxon>
        <taxon>Bacilli</taxon>
        <taxon>Bacillales</taxon>
        <taxon>Paenibacillaceae</taxon>
        <taxon>Paenibacillus</taxon>
    </lineage>
</organism>
<feature type="transmembrane region" description="Helical" evidence="1">
    <location>
        <begin position="20"/>
        <end position="42"/>
    </location>
</feature>
<accession>A0ABV6J7N6</accession>
<gene>
    <name evidence="2" type="ORF">ACFFJ8_09135</name>
</gene>
<evidence type="ECO:0008006" key="4">
    <source>
        <dbReference type="Google" id="ProtNLM"/>
    </source>
</evidence>
<dbReference type="RefSeq" id="WP_204819811.1">
    <property type="nucleotide sequence ID" value="NZ_JANHOF010000006.1"/>
</dbReference>
<keyword evidence="1" id="KW-1133">Transmembrane helix</keyword>